<name>A0A317C9S3_9GAMM</name>
<evidence type="ECO:0000259" key="1">
    <source>
        <dbReference type="Pfam" id="PF12680"/>
    </source>
</evidence>
<dbReference type="SUPFAM" id="SSF54427">
    <property type="entry name" value="NTF2-like"/>
    <property type="match status" value="1"/>
</dbReference>
<reference evidence="2 3" key="1">
    <citation type="submission" date="2018-05" db="EMBL/GenBank/DDBJ databases">
        <title>Leucothrix arctica sp. nov., isolated from Arctic seawater.</title>
        <authorList>
            <person name="Choi A."/>
            <person name="Baek K."/>
        </authorList>
    </citation>
    <scope>NUCLEOTIDE SEQUENCE [LARGE SCALE GENOMIC DNA]</scope>
    <source>
        <strain evidence="2 3">IMCC9719</strain>
    </source>
</reference>
<proteinExistence type="predicted"/>
<dbReference type="OrthoDB" id="1115105at2"/>
<sequence>MSTDNASHPVEPKIITDFAELYQSLNKDNLHRLSEVYSDDVEFIDSSHQLQGISNLTDYFEGLYSNLEYCRFDIKYIQSDSSGHAFLTWQMDFAHPKLSGGKNITVDGATDLRFEEKITYHRDFIDMGQMLYEHIPVLGSVIRFIKKKAIS</sequence>
<dbReference type="InterPro" id="IPR037401">
    <property type="entry name" value="SnoaL-like"/>
</dbReference>
<dbReference type="Proteomes" id="UP000245506">
    <property type="component" value="Unassembled WGS sequence"/>
</dbReference>
<organism evidence="2 3">
    <name type="scientific">Leucothrix arctica</name>
    <dbReference type="NCBI Taxonomy" id="1481894"/>
    <lineage>
        <taxon>Bacteria</taxon>
        <taxon>Pseudomonadati</taxon>
        <taxon>Pseudomonadota</taxon>
        <taxon>Gammaproteobacteria</taxon>
        <taxon>Thiotrichales</taxon>
        <taxon>Thiotrichaceae</taxon>
        <taxon>Leucothrix</taxon>
    </lineage>
</organism>
<gene>
    <name evidence="2" type="ORF">DKT75_13530</name>
</gene>
<dbReference type="Gene3D" id="3.10.450.50">
    <property type="match status" value="1"/>
</dbReference>
<dbReference type="AlphaFoldDB" id="A0A317C9S3"/>
<feature type="domain" description="SnoaL-like" evidence="1">
    <location>
        <begin position="20"/>
        <end position="120"/>
    </location>
</feature>
<evidence type="ECO:0000313" key="2">
    <source>
        <dbReference type="EMBL" id="PWQ95354.1"/>
    </source>
</evidence>
<dbReference type="RefSeq" id="WP_109823967.1">
    <property type="nucleotide sequence ID" value="NZ_QGKL01000035.1"/>
</dbReference>
<keyword evidence="3" id="KW-1185">Reference proteome</keyword>
<dbReference type="Pfam" id="PF12680">
    <property type="entry name" value="SnoaL_2"/>
    <property type="match status" value="1"/>
</dbReference>
<dbReference type="EMBL" id="QGKL01000035">
    <property type="protein sequence ID" value="PWQ95354.1"/>
    <property type="molecule type" value="Genomic_DNA"/>
</dbReference>
<accession>A0A317C9S3</accession>
<dbReference type="InterPro" id="IPR032710">
    <property type="entry name" value="NTF2-like_dom_sf"/>
</dbReference>
<comment type="caution">
    <text evidence="2">The sequence shown here is derived from an EMBL/GenBank/DDBJ whole genome shotgun (WGS) entry which is preliminary data.</text>
</comment>
<evidence type="ECO:0000313" key="3">
    <source>
        <dbReference type="Proteomes" id="UP000245506"/>
    </source>
</evidence>
<protein>
    <submittedName>
        <fullName evidence="2">Transcriptional regulator</fullName>
    </submittedName>
</protein>